<dbReference type="InterPro" id="IPR000678">
    <property type="entry name" value="TP2"/>
</dbReference>
<evidence type="ECO:0000256" key="11">
    <source>
        <dbReference type="ARBA" id="ARBA00023125"/>
    </source>
</evidence>
<dbReference type="AlphaFoldDB" id="A0AAW0JG09"/>
<dbReference type="GO" id="GO:0007340">
    <property type="term" value="P:acrosome reaction"/>
    <property type="evidence" value="ECO:0007669"/>
    <property type="project" value="TreeGrafter"/>
</dbReference>
<accession>A0AAW0JG09</accession>
<comment type="caution">
    <text evidence="15">The sequence shown here is derived from an EMBL/GenBank/DDBJ whole genome shotgun (WGS) entry which is preliminary data.</text>
</comment>
<dbReference type="PROSITE" id="PS00971">
    <property type="entry name" value="TP2_2"/>
    <property type="match status" value="1"/>
</dbReference>
<name>A0AAW0JG09_MYOGA</name>
<evidence type="ECO:0000256" key="13">
    <source>
        <dbReference type="ARBA" id="ARBA00023269"/>
    </source>
</evidence>
<dbReference type="PANTHER" id="PTHR17488">
    <property type="entry name" value="NUCLEAR TRANSITION PROTEIN 2"/>
    <property type="match status" value="1"/>
</dbReference>
<gene>
    <name evidence="15" type="ORF">U0070_008600</name>
</gene>
<dbReference type="Pfam" id="PF01254">
    <property type="entry name" value="TP2"/>
    <property type="match status" value="1"/>
</dbReference>
<dbReference type="GO" id="GO:0005634">
    <property type="term" value="C:nucleus"/>
    <property type="evidence" value="ECO:0007669"/>
    <property type="project" value="UniProtKB-SubCell"/>
</dbReference>
<comment type="similarity">
    <text evidence="3">Belongs to the nuclear transition protein 2 family.</text>
</comment>
<organism evidence="15 16">
    <name type="scientific">Myodes glareolus</name>
    <name type="common">Bank vole</name>
    <name type="synonym">Clethrionomys glareolus</name>
    <dbReference type="NCBI Taxonomy" id="447135"/>
    <lineage>
        <taxon>Eukaryota</taxon>
        <taxon>Metazoa</taxon>
        <taxon>Chordata</taxon>
        <taxon>Craniata</taxon>
        <taxon>Vertebrata</taxon>
        <taxon>Euteleostomi</taxon>
        <taxon>Mammalia</taxon>
        <taxon>Eutheria</taxon>
        <taxon>Euarchontoglires</taxon>
        <taxon>Glires</taxon>
        <taxon>Rodentia</taxon>
        <taxon>Myomorpha</taxon>
        <taxon>Muroidea</taxon>
        <taxon>Cricetidae</taxon>
        <taxon>Arvicolinae</taxon>
        <taxon>Myodes</taxon>
    </lineage>
</organism>
<feature type="compositionally biased region" description="Low complexity" evidence="14">
    <location>
        <begin position="18"/>
        <end position="28"/>
    </location>
</feature>
<reference evidence="15 16" key="1">
    <citation type="journal article" date="2023" name="bioRxiv">
        <title>Conserved and derived expression patterns and positive selection on dental genes reveal complex evolutionary context of ever-growing rodent molars.</title>
        <authorList>
            <person name="Calamari Z.T."/>
            <person name="Song A."/>
            <person name="Cohen E."/>
            <person name="Akter M."/>
            <person name="Roy R.D."/>
            <person name="Hallikas O."/>
            <person name="Christensen M.M."/>
            <person name="Li P."/>
            <person name="Marangoni P."/>
            <person name="Jernvall J."/>
            <person name="Klein O.D."/>
        </authorList>
    </citation>
    <scope>NUCLEOTIDE SEQUENCE [LARGE SCALE GENOMIC DNA]</scope>
    <source>
        <strain evidence="15">V071</strain>
    </source>
</reference>
<evidence type="ECO:0000256" key="12">
    <source>
        <dbReference type="ARBA" id="ARBA00023242"/>
    </source>
</evidence>
<evidence type="ECO:0000256" key="6">
    <source>
        <dbReference type="ARBA" id="ARBA00022473"/>
    </source>
</evidence>
<evidence type="ECO:0000256" key="1">
    <source>
        <dbReference type="ARBA" id="ARBA00004123"/>
    </source>
</evidence>
<dbReference type="Proteomes" id="UP001488838">
    <property type="component" value="Unassembled WGS sequence"/>
</dbReference>
<evidence type="ECO:0000256" key="4">
    <source>
        <dbReference type="ARBA" id="ARBA00014084"/>
    </source>
</evidence>
<keyword evidence="5" id="KW-0158">Chromosome</keyword>
<keyword evidence="9" id="KW-0862">Zinc</keyword>
<comment type="subcellular location">
    <subcellularLocation>
        <location evidence="2">Chromosome</location>
    </subcellularLocation>
    <subcellularLocation>
        <location evidence="1">Nucleus</location>
    </subcellularLocation>
</comment>
<keyword evidence="7" id="KW-0479">Metal-binding</keyword>
<sequence length="109" mass="12137">MDTKMQSLSSTHPHPSRSPGHPCSQCSCSHHCRSCNQAGHPSSSSSSSPSPPSKHPKLTMHSQHSPKYRSGCSKNRKTLEGKVNKRKAVRRRKRTYRTKRRSSGTCPVE</sequence>
<proteinExistence type="inferred from homology"/>
<feature type="compositionally biased region" description="Polar residues" evidence="14">
    <location>
        <begin position="1"/>
        <end position="13"/>
    </location>
</feature>
<keyword evidence="11" id="KW-0238">DNA-binding</keyword>
<feature type="region of interest" description="Disordered" evidence="14">
    <location>
        <begin position="1"/>
        <end position="109"/>
    </location>
</feature>
<evidence type="ECO:0000256" key="3">
    <source>
        <dbReference type="ARBA" id="ARBA00007136"/>
    </source>
</evidence>
<dbReference type="PANTHER" id="PTHR17488:SF0">
    <property type="entry name" value="NUCLEAR TRANSITION PROTEIN 2"/>
    <property type="match status" value="1"/>
</dbReference>
<dbReference type="GO" id="GO:0007283">
    <property type="term" value="P:spermatogenesis"/>
    <property type="evidence" value="ECO:0007669"/>
    <property type="project" value="UniProtKB-KW"/>
</dbReference>
<keyword evidence="6" id="KW-0217">Developmental protein</keyword>
<evidence type="ECO:0000256" key="2">
    <source>
        <dbReference type="ARBA" id="ARBA00004286"/>
    </source>
</evidence>
<feature type="compositionally biased region" description="Basic residues" evidence="14">
    <location>
        <begin position="84"/>
        <end position="102"/>
    </location>
</feature>
<dbReference type="GO" id="GO:0007341">
    <property type="term" value="P:penetration of zona pellucida"/>
    <property type="evidence" value="ECO:0007669"/>
    <property type="project" value="TreeGrafter"/>
</dbReference>
<evidence type="ECO:0000313" key="15">
    <source>
        <dbReference type="EMBL" id="KAK7825844.1"/>
    </source>
</evidence>
<keyword evidence="13" id="KW-0544">Nucleosome core</keyword>
<evidence type="ECO:0000256" key="8">
    <source>
        <dbReference type="ARBA" id="ARBA00022782"/>
    </source>
</evidence>
<evidence type="ECO:0000256" key="7">
    <source>
        <dbReference type="ARBA" id="ARBA00022723"/>
    </source>
</evidence>
<keyword evidence="12" id="KW-0539">Nucleus</keyword>
<dbReference type="EMBL" id="JBBHLL010000037">
    <property type="protein sequence ID" value="KAK7825844.1"/>
    <property type="molecule type" value="Genomic_DNA"/>
</dbReference>
<dbReference type="GO" id="GO:0000786">
    <property type="term" value="C:nucleosome"/>
    <property type="evidence" value="ECO:0007669"/>
    <property type="project" value="UniProtKB-KW"/>
</dbReference>
<evidence type="ECO:0000313" key="16">
    <source>
        <dbReference type="Proteomes" id="UP001488838"/>
    </source>
</evidence>
<evidence type="ECO:0000256" key="14">
    <source>
        <dbReference type="SAM" id="MobiDB-lite"/>
    </source>
</evidence>
<evidence type="ECO:0000256" key="9">
    <source>
        <dbReference type="ARBA" id="ARBA00022833"/>
    </source>
</evidence>
<evidence type="ECO:0000256" key="5">
    <source>
        <dbReference type="ARBA" id="ARBA00022454"/>
    </source>
</evidence>
<protein>
    <recommendedName>
        <fullName evidence="4">Nuclear transition protein 2</fullName>
    </recommendedName>
</protein>
<evidence type="ECO:0000256" key="10">
    <source>
        <dbReference type="ARBA" id="ARBA00022871"/>
    </source>
</evidence>
<keyword evidence="16" id="KW-1185">Reference proteome</keyword>
<dbReference type="GO" id="GO:0008270">
    <property type="term" value="F:zinc ion binding"/>
    <property type="evidence" value="ECO:0007669"/>
    <property type="project" value="TreeGrafter"/>
</dbReference>
<dbReference type="GO" id="GO:0003677">
    <property type="term" value="F:DNA binding"/>
    <property type="evidence" value="ECO:0007669"/>
    <property type="project" value="UniProtKB-KW"/>
</dbReference>
<keyword evidence="8" id="KW-0221">Differentiation</keyword>
<dbReference type="GO" id="GO:0030154">
    <property type="term" value="P:cell differentiation"/>
    <property type="evidence" value="ECO:0007669"/>
    <property type="project" value="UniProtKB-KW"/>
</dbReference>
<keyword evidence="10" id="KW-0744">Spermatogenesis</keyword>